<name>A0A444ZLE1_ARAHY</name>
<dbReference type="CDD" id="cd04480">
    <property type="entry name" value="RPA1_DBD_A_like"/>
    <property type="match status" value="1"/>
</dbReference>
<protein>
    <recommendedName>
        <fullName evidence="1">Replication protein A 70 kDa DNA-binding subunit B/D first OB fold domain-containing protein</fullName>
    </recommendedName>
</protein>
<dbReference type="Gene3D" id="2.40.50.140">
    <property type="entry name" value="Nucleic acid-binding proteins"/>
    <property type="match status" value="1"/>
</dbReference>
<dbReference type="InterPro" id="IPR003871">
    <property type="entry name" value="RFA1B/D_OB_1st"/>
</dbReference>
<keyword evidence="3" id="KW-1185">Reference proteome</keyword>
<organism evidence="2 3">
    <name type="scientific">Arachis hypogaea</name>
    <name type="common">Peanut</name>
    <dbReference type="NCBI Taxonomy" id="3818"/>
    <lineage>
        <taxon>Eukaryota</taxon>
        <taxon>Viridiplantae</taxon>
        <taxon>Streptophyta</taxon>
        <taxon>Embryophyta</taxon>
        <taxon>Tracheophyta</taxon>
        <taxon>Spermatophyta</taxon>
        <taxon>Magnoliopsida</taxon>
        <taxon>eudicotyledons</taxon>
        <taxon>Gunneridae</taxon>
        <taxon>Pentapetalae</taxon>
        <taxon>rosids</taxon>
        <taxon>fabids</taxon>
        <taxon>Fabales</taxon>
        <taxon>Fabaceae</taxon>
        <taxon>Papilionoideae</taxon>
        <taxon>50 kb inversion clade</taxon>
        <taxon>dalbergioids sensu lato</taxon>
        <taxon>Dalbergieae</taxon>
        <taxon>Pterocarpus clade</taxon>
        <taxon>Arachis</taxon>
    </lineage>
</organism>
<gene>
    <name evidence="2" type="ORF">Ahy_B04g071697</name>
</gene>
<evidence type="ECO:0000313" key="2">
    <source>
        <dbReference type="EMBL" id="RYR14972.1"/>
    </source>
</evidence>
<dbReference type="AlphaFoldDB" id="A0A444ZLE1"/>
<dbReference type="EMBL" id="SDMP01000014">
    <property type="protein sequence ID" value="RYR14972.1"/>
    <property type="molecule type" value="Genomic_DNA"/>
</dbReference>
<proteinExistence type="predicted"/>
<accession>A0A444ZLE1</accession>
<evidence type="ECO:0000259" key="1">
    <source>
        <dbReference type="Pfam" id="PF02721"/>
    </source>
</evidence>
<reference evidence="2 3" key="1">
    <citation type="submission" date="2019-01" db="EMBL/GenBank/DDBJ databases">
        <title>Sequencing of cultivated peanut Arachis hypogaea provides insights into genome evolution and oil improvement.</title>
        <authorList>
            <person name="Chen X."/>
        </authorList>
    </citation>
    <scope>NUCLEOTIDE SEQUENCE [LARGE SCALE GENOMIC DNA]</scope>
    <source>
        <strain evidence="3">cv. Fuhuasheng</strain>
        <tissue evidence="2">Leaves</tissue>
    </source>
</reference>
<comment type="caution">
    <text evidence="2">The sequence shown here is derived from an EMBL/GenBank/DDBJ whole genome shotgun (WGS) entry which is preliminary data.</text>
</comment>
<evidence type="ECO:0000313" key="3">
    <source>
        <dbReference type="Proteomes" id="UP000289738"/>
    </source>
</evidence>
<feature type="domain" description="Replication protein A 70 kDa DNA-binding subunit B/D first OB fold" evidence="1">
    <location>
        <begin position="1"/>
        <end position="63"/>
    </location>
</feature>
<dbReference type="Pfam" id="PF02721">
    <property type="entry name" value="DUF223"/>
    <property type="match status" value="1"/>
</dbReference>
<dbReference type="SUPFAM" id="SSF50249">
    <property type="entry name" value="Nucleic acid-binding proteins"/>
    <property type="match status" value="1"/>
</dbReference>
<sequence>MEMILVDENATVKKYLINRFKEHIIEGHVYRMSYFSVVENVGSYYRVTNNEYKLVFLNHAVVINVSDDNIIAKACFSFFPLLSF</sequence>
<dbReference type="Proteomes" id="UP000289738">
    <property type="component" value="Chromosome B04"/>
</dbReference>
<dbReference type="InterPro" id="IPR012340">
    <property type="entry name" value="NA-bd_OB-fold"/>
</dbReference>